<dbReference type="OrthoDB" id="331263at2759"/>
<dbReference type="STRING" id="7222.B4JLL6"/>
<gene>
    <name evidence="3" type="primary">Dgri\GH12887</name>
    <name evidence="3" type="ORF">Dgri_GH12887</name>
</gene>
<feature type="chain" id="PRO_5002812389" evidence="2">
    <location>
        <begin position="26"/>
        <end position="635"/>
    </location>
</feature>
<keyword evidence="2" id="KW-0732">Signal</keyword>
<dbReference type="GO" id="GO:0042765">
    <property type="term" value="C:GPI-anchor transamidase complex"/>
    <property type="evidence" value="ECO:0007669"/>
    <property type="project" value="InterPro"/>
</dbReference>
<organism evidence="4">
    <name type="scientific">Drosophila grimshawi</name>
    <name type="common">Hawaiian fruit fly</name>
    <name type="synonym">Idiomyia grimshawi</name>
    <dbReference type="NCBI Taxonomy" id="7222"/>
    <lineage>
        <taxon>Eukaryota</taxon>
        <taxon>Metazoa</taxon>
        <taxon>Ecdysozoa</taxon>
        <taxon>Arthropoda</taxon>
        <taxon>Hexapoda</taxon>
        <taxon>Insecta</taxon>
        <taxon>Pterygota</taxon>
        <taxon>Neoptera</taxon>
        <taxon>Endopterygota</taxon>
        <taxon>Diptera</taxon>
        <taxon>Brachycera</taxon>
        <taxon>Muscomorpha</taxon>
        <taxon>Ephydroidea</taxon>
        <taxon>Drosophilidae</taxon>
        <taxon>Drosophila</taxon>
        <taxon>Hawaiian Drosophila</taxon>
    </lineage>
</organism>
<name>B4JLL6_DROGR</name>
<dbReference type="PANTHER" id="PTHR12959:SF11">
    <property type="entry name" value="GPI TRANSAMIDASE COMPONENT PIG-T"/>
    <property type="match status" value="1"/>
</dbReference>
<dbReference type="KEGG" id="dgr:6564978"/>
<feature type="compositionally biased region" description="Polar residues" evidence="1">
    <location>
        <begin position="625"/>
        <end position="635"/>
    </location>
</feature>
<dbReference type="Proteomes" id="UP000001070">
    <property type="component" value="Unassembled WGS sequence"/>
</dbReference>
<dbReference type="HOGENOM" id="CLU_021459_2_0_1"/>
<evidence type="ECO:0000256" key="1">
    <source>
        <dbReference type="SAM" id="MobiDB-lite"/>
    </source>
</evidence>
<reference evidence="3 4" key="1">
    <citation type="journal article" date="2007" name="Nature">
        <title>Evolution of genes and genomes on the Drosophila phylogeny.</title>
        <authorList>
            <consortium name="Drosophila 12 Genomes Consortium"/>
            <person name="Clark A.G."/>
            <person name="Eisen M.B."/>
            <person name="Smith D.R."/>
            <person name="Bergman C.M."/>
            <person name="Oliver B."/>
            <person name="Markow T.A."/>
            <person name="Kaufman T.C."/>
            <person name="Kellis M."/>
            <person name="Gelbart W."/>
            <person name="Iyer V.N."/>
            <person name="Pollard D.A."/>
            <person name="Sackton T.B."/>
            <person name="Larracuente A.M."/>
            <person name="Singh N.D."/>
            <person name="Abad J.P."/>
            <person name="Abt D.N."/>
            <person name="Adryan B."/>
            <person name="Aguade M."/>
            <person name="Akashi H."/>
            <person name="Anderson W.W."/>
            <person name="Aquadro C.F."/>
            <person name="Ardell D.H."/>
            <person name="Arguello R."/>
            <person name="Artieri C.G."/>
            <person name="Barbash D.A."/>
            <person name="Barker D."/>
            <person name="Barsanti P."/>
            <person name="Batterham P."/>
            <person name="Batzoglou S."/>
            <person name="Begun D."/>
            <person name="Bhutkar A."/>
            <person name="Blanco E."/>
            <person name="Bosak S.A."/>
            <person name="Bradley R.K."/>
            <person name="Brand A.D."/>
            <person name="Brent M.R."/>
            <person name="Brooks A.N."/>
            <person name="Brown R.H."/>
            <person name="Butlin R.K."/>
            <person name="Caggese C."/>
            <person name="Calvi B.R."/>
            <person name="Bernardo de Carvalho A."/>
            <person name="Caspi A."/>
            <person name="Castrezana S."/>
            <person name="Celniker S.E."/>
            <person name="Chang J.L."/>
            <person name="Chapple C."/>
            <person name="Chatterji S."/>
            <person name="Chinwalla A."/>
            <person name="Civetta A."/>
            <person name="Clifton S.W."/>
            <person name="Comeron J.M."/>
            <person name="Costello J.C."/>
            <person name="Coyne J.A."/>
            <person name="Daub J."/>
            <person name="David R.G."/>
            <person name="Delcher A.L."/>
            <person name="Delehaunty K."/>
            <person name="Do C.B."/>
            <person name="Ebling H."/>
            <person name="Edwards K."/>
            <person name="Eickbush T."/>
            <person name="Evans J.D."/>
            <person name="Filipski A."/>
            <person name="Findeiss S."/>
            <person name="Freyhult E."/>
            <person name="Fulton L."/>
            <person name="Fulton R."/>
            <person name="Garcia A.C."/>
            <person name="Gardiner A."/>
            <person name="Garfield D.A."/>
            <person name="Garvin B.E."/>
            <person name="Gibson G."/>
            <person name="Gilbert D."/>
            <person name="Gnerre S."/>
            <person name="Godfrey J."/>
            <person name="Good R."/>
            <person name="Gotea V."/>
            <person name="Gravely B."/>
            <person name="Greenberg A.J."/>
            <person name="Griffiths-Jones S."/>
            <person name="Gross S."/>
            <person name="Guigo R."/>
            <person name="Gustafson E.A."/>
            <person name="Haerty W."/>
            <person name="Hahn M.W."/>
            <person name="Halligan D.L."/>
            <person name="Halpern A.L."/>
            <person name="Halter G.M."/>
            <person name="Han M.V."/>
            <person name="Heger A."/>
            <person name="Hillier L."/>
            <person name="Hinrichs A.S."/>
            <person name="Holmes I."/>
            <person name="Hoskins R.A."/>
            <person name="Hubisz M.J."/>
            <person name="Hultmark D."/>
            <person name="Huntley M.A."/>
            <person name="Jaffe D.B."/>
            <person name="Jagadeeshan S."/>
            <person name="Jeck W.R."/>
            <person name="Johnson J."/>
            <person name="Jones C.D."/>
            <person name="Jordan W.C."/>
            <person name="Karpen G.H."/>
            <person name="Kataoka E."/>
            <person name="Keightley P.D."/>
            <person name="Kheradpour P."/>
            <person name="Kirkness E.F."/>
            <person name="Koerich L.B."/>
            <person name="Kristiansen K."/>
            <person name="Kudrna D."/>
            <person name="Kulathinal R.J."/>
            <person name="Kumar S."/>
            <person name="Kwok R."/>
            <person name="Lander E."/>
            <person name="Langley C.H."/>
            <person name="Lapoint R."/>
            <person name="Lazzaro B.P."/>
            <person name="Lee S.J."/>
            <person name="Levesque L."/>
            <person name="Li R."/>
            <person name="Lin C.F."/>
            <person name="Lin M.F."/>
            <person name="Lindblad-Toh K."/>
            <person name="Llopart A."/>
            <person name="Long M."/>
            <person name="Low L."/>
            <person name="Lozovsky E."/>
            <person name="Lu J."/>
            <person name="Luo M."/>
            <person name="Machado C.A."/>
            <person name="Makalowski W."/>
            <person name="Marzo M."/>
            <person name="Matsuda M."/>
            <person name="Matzkin L."/>
            <person name="McAllister B."/>
            <person name="McBride C.S."/>
            <person name="McKernan B."/>
            <person name="McKernan K."/>
            <person name="Mendez-Lago M."/>
            <person name="Minx P."/>
            <person name="Mollenhauer M.U."/>
            <person name="Montooth K."/>
            <person name="Mount S.M."/>
            <person name="Mu X."/>
            <person name="Myers E."/>
            <person name="Negre B."/>
            <person name="Newfeld S."/>
            <person name="Nielsen R."/>
            <person name="Noor M.A."/>
            <person name="O'Grady P."/>
            <person name="Pachter L."/>
            <person name="Papaceit M."/>
            <person name="Parisi M.J."/>
            <person name="Parisi M."/>
            <person name="Parts L."/>
            <person name="Pedersen J.S."/>
            <person name="Pesole G."/>
            <person name="Phillippy A.M."/>
            <person name="Ponting C.P."/>
            <person name="Pop M."/>
            <person name="Porcelli D."/>
            <person name="Powell J.R."/>
            <person name="Prohaska S."/>
            <person name="Pruitt K."/>
            <person name="Puig M."/>
            <person name="Quesneville H."/>
            <person name="Ram K.R."/>
            <person name="Rand D."/>
            <person name="Rasmussen M.D."/>
            <person name="Reed L.K."/>
            <person name="Reenan R."/>
            <person name="Reily A."/>
            <person name="Remington K.A."/>
            <person name="Rieger T.T."/>
            <person name="Ritchie M.G."/>
            <person name="Robin C."/>
            <person name="Rogers Y.H."/>
            <person name="Rohde C."/>
            <person name="Rozas J."/>
            <person name="Rubenfield M.J."/>
            <person name="Ruiz A."/>
            <person name="Russo S."/>
            <person name="Salzberg S.L."/>
            <person name="Sanchez-Gracia A."/>
            <person name="Saranga D.J."/>
            <person name="Sato H."/>
            <person name="Schaeffer S.W."/>
            <person name="Schatz M.C."/>
            <person name="Schlenke T."/>
            <person name="Schwartz R."/>
            <person name="Segarra C."/>
            <person name="Singh R.S."/>
            <person name="Sirot L."/>
            <person name="Sirota M."/>
            <person name="Sisneros N.B."/>
            <person name="Smith C.D."/>
            <person name="Smith T.F."/>
            <person name="Spieth J."/>
            <person name="Stage D.E."/>
            <person name="Stark A."/>
            <person name="Stephan W."/>
            <person name="Strausberg R.L."/>
            <person name="Strempel S."/>
            <person name="Sturgill D."/>
            <person name="Sutton G."/>
            <person name="Sutton G.G."/>
            <person name="Tao W."/>
            <person name="Teichmann S."/>
            <person name="Tobari Y.N."/>
            <person name="Tomimura Y."/>
            <person name="Tsolas J.M."/>
            <person name="Valente V.L."/>
            <person name="Venter E."/>
            <person name="Venter J.C."/>
            <person name="Vicario S."/>
            <person name="Vieira F.G."/>
            <person name="Vilella A.J."/>
            <person name="Villasante A."/>
            <person name="Walenz B."/>
            <person name="Wang J."/>
            <person name="Wasserman M."/>
            <person name="Watts T."/>
            <person name="Wilson D."/>
            <person name="Wilson R.K."/>
            <person name="Wing R.A."/>
            <person name="Wolfner M.F."/>
            <person name="Wong A."/>
            <person name="Wong G.K."/>
            <person name="Wu C.I."/>
            <person name="Wu G."/>
            <person name="Yamamoto D."/>
            <person name="Yang H.P."/>
            <person name="Yang S.P."/>
            <person name="Yorke J.A."/>
            <person name="Yoshida K."/>
            <person name="Zdobnov E."/>
            <person name="Zhang P."/>
            <person name="Zhang Y."/>
            <person name="Zimin A.V."/>
            <person name="Baldwin J."/>
            <person name="Abdouelleil A."/>
            <person name="Abdulkadir J."/>
            <person name="Abebe A."/>
            <person name="Abera B."/>
            <person name="Abreu J."/>
            <person name="Acer S.C."/>
            <person name="Aftuck L."/>
            <person name="Alexander A."/>
            <person name="An P."/>
            <person name="Anderson E."/>
            <person name="Anderson S."/>
            <person name="Arachi H."/>
            <person name="Azer M."/>
            <person name="Bachantsang P."/>
            <person name="Barry A."/>
            <person name="Bayul T."/>
            <person name="Berlin A."/>
            <person name="Bessette D."/>
            <person name="Bloom T."/>
            <person name="Blye J."/>
            <person name="Boguslavskiy L."/>
            <person name="Bonnet C."/>
            <person name="Boukhgalter B."/>
            <person name="Bourzgui I."/>
            <person name="Brown A."/>
            <person name="Cahill P."/>
            <person name="Channer S."/>
            <person name="Cheshatsang Y."/>
            <person name="Chuda L."/>
            <person name="Citroen M."/>
            <person name="Collymore A."/>
            <person name="Cooke P."/>
            <person name="Costello M."/>
            <person name="D'Aco K."/>
            <person name="Daza R."/>
            <person name="De Haan G."/>
            <person name="DeGray S."/>
            <person name="DeMaso C."/>
            <person name="Dhargay N."/>
            <person name="Dooley K."/>
            <person name="Dooley E."/>
            <person name="Doricent M."/>
            <person name="Dorje P."/>
            <person name="Dorjee K."/>
            <person name="Dupes A."/>
            <person name="Elong R."/>
            <person name="Falk J."/>
            <person name="Farina A."/>
            <person name="Faro S."/>
            <person name="Ferguson D."/>
            <person name="Fisher S."/>
            <person name="Foley C.D."/>
            <person name="Franke A."/>
            <person name="Friedrich D."/>
            <person name="Gadbois L."/>
            <person name="Gearin G."/>
            <person name="Gearin C.R."/>
            <person name="Giannoukos G."/>
            <person name="Goode T."/>
            <person name="Graham J."/>
            <person name="Grandbois E."/>
            <person name="Grewal S."/>
            <person name="Gyaltsen K."/>
            <person name="Hafez N."/>
            <person name="Hagos B."/>
            <person name="Hall J."/>
            <person name="Henson C."/>
            <person name="Hollinger A."/>
            <person name="Honan T."/>
            <person name="Huard M.D."/>
            <person name="Hughes L."/>
            <person name="Hurhula B."/>
            <person name="Husby M.E."/>
            <person name="Kamat A."/>
            <person name="Kanga B."/>
            <person name="Kashin S."/>
            <person name="Khazanovich D."/>
            <person name="Kisner P."/>
            <person name="Lance K."/>
            <person name="Lara M."/>
            <person name="Lee W."/>
            <person name="Lennon N."/>
            <person name="Letendre F."/>
            <person name="LeVine R."/>
            <person name="Lipovsky A."/>
            <person name="Liu X."/>
            <person name="Liu J."/>
            <person name="Liu S."/>
            <person name="Lokyitsang T."/>
            <person name="Lokyitsang Y."/>
            <person name="Lubonja R."/>
            <person name="Lui A."/>
            <person name="MacDonald P."/>
            <person name="Magnisalis V."/>
            <person name="Maru K."/>
            <person name="Matthews C."/>
            <person name="McCusker W."/>
            <person name="McDonough S."/>
            <person name="Mehta T."/>
            <person name="Meldrim J."/>
            <person name="Meneus L."/>
            <person name="Mihai O."/>
            <person name="Mihalev A."/>
            <person name="Mihova T."/>
            <person name="Mittelman R."/>
            <person name="Mlenga V."/>
            <person name="Montmayeur A."/>
            <person name="Mulrain L."/>
            <person name="Navidi A."/>
            <person name="Naylor J."/>
            <person name="Negash T."/>
            <person name="Nguyen T."/>
            <person name="Nguyen N."/>
            <person name="Nicol R."/>
            <person name="Norbu C."/>
            <person name="Norbu N."/>
            <person name="Novod N."/>
            <person name="O'Neill B."/>
            <person name="Osman S."/>
            <person name="Markiewicz E."/>
            <person name="Oyono O.L."/>
            <person name="Patti C."/>
            <person name="Phunkhang P."/>
            <person name="Pierre F."/>
            <person name="Priest M."/>
            <person name="Raghuraman S."/>
            <person name="Rege F."/>
            <person name="Reyes R."/>
            <person name="Rise C."/>
            <person name="Rogov P."/>
            <person name="Ross K."/>
            <person name="Ryan E."/>
            <person name="Settipalli S."/>
            <person name="Shea T."/>
            <person name="Sherpa N."/>
            <person name="Shi L."/>
            <person name="Shih D."/>
            <person name="Sparrow T."/>
            <person name="Spaulding J."/>
            <person name="Stalker J."/>
            <person name="Stange-Thomann N."/>
            <person name="Stavropoulos S."/>
            <person name="Stone C."/>
            <person name="Strader C."/>
            <person name="Tesfaye S."/>
            <person name="Thomson T."/>
            <person name="Thoulutsang Y."/>
            <person name="Thoulutsang D."/>
            <person name="Topham K."/>
            <person name="Topping I."/>
            <person name="Tsamla T."/>
            <person name="Vassiliev H."/>
            <person name="Vo A."/>
            <person name="Wangchuk T."/>
            <person name="Wangdi T."/>
            <person name="Weiand M."/>
            <person name="Wilkinson J."/>
            <person name="Wilson A."/>
            <person name="Yadav S."/>
            <person name="Young G."/>
            <person name="Yu Q."/>
            <person name="Zembek L."/>
            <person name="Zhong D."/>
            <person name="Zimmer A."/>
            <person name="Zwirko Z."/>
            <person name="Jaffe D.B."/>
            <person name="Alvarez P."/>
            <person name="Brockman W."/>
            <person name="Butler J."/>
            <person name="Chin C."/>
            <person name="Gnerre S."/>
            <person name="Grabherr M."/>
            <person name="Kleber M."/>
            <person name="Mauceli E."/>
            <person name="MacCallum I."/>
        </authorList>
    </citation>
    <scope>NUCLEOTIDE SEQUENCE [LARGE SCALE GENOMIC DNA]</scope>
    <source>
        <strain evidence="4">Tucson 15287-2541.00</strain>
    </source>
</reference>
<dbReference type="eggNOG" id="KOG2407">
    <property type="taxonomic scope" value="Eukaryota"/>
</dbReference>
<dbReference type="PhylomeDB" id="B4JLL6"/>
<dbReference type="AlphaFoldDB" id="B4JLL6"/>
<protein>
    <submittedName>
        <fullName evidence="3">GH12887</fullName>
    </submittedName>
</protein>
<dbReference type="PANTHER" id="PTHR12959">
    <property type="entry name" value="GPI TRANSAMIDASE COMPONENT PIG-T-RELATED"/>
    <property type="match status" value="1"/>
</dbReference>
<dbReference type="FunCoup" id="B4JLL6">
    <property type="interactions" value="1357"/>
</dbReference>
<dbReference type="InterPro" id="IPR007245">
    <property type="entry name" value="PIG-T"/>
</dbReference>
<sequence>MITALAFLLLLPLLVFMPLAPPAVALINPQSQHFTDEQFHEELVVRPLAGDHVNTYFQFTTRWHYGTRNNLYHTQLTPRVIAEVLQTYDVKELHIGLTQGLWRYESWGYPIVEATGGAEMWAWFSAPNLSNDDVDKQWMQLANVFSGVLCVSLNFVDNTNTIAPKHIFRPQFMHTANRSQQFVRYATLPREIVCTENLTPWKKLLPCGSASGLATLLNSGYVHNTKYHSLGVKVRTLCDTDDPNNCIVELTQTANLVYDLKLLEQSSTDFSLRRLFGMGLNGNCELASSSKIYVQRSERGEQFQLVPPPQHEVTSTRGGYTAIYAVYDMQEQFEGPGARLFNIAWVGPKSSSSSGSNKERASLPPLYAHRYLLGNGQKRGRIATEITNTHFDALPIIVMELVPWYVYAYLHTLRIRSKPQHRHDYGAKELKFSLLHYAPGKQRELSTHLEIGFMLPARSSALITIEVDYLLLKWLEYPPDANHGHYIGAAVISSQLPTGRNYTALPLEGHLFRDSYNASRPAYTLTLRTEALIVSLPTPDFSMPYNVICLACTVVALAFGPIHSVATKLIIVERQTTMPRNLLRKLFHKLTNRAAKPTPTALPEQNQQQAANQDEETDDKKQSEKQSSCNTPTHM</sequence>
<dbReference type="EMBL" id="CH916370">
    <property type="protein sequence ID" value="EDW00469.1"/>
    <property type="molecule type" value="Genomic_DNA"/>
</dbReference>
<feature type="region of interest" description="Disordered" evidence="1">
    <location>
        <begin position="595"/>
        <end position="635"/>
    </location>
</feature>
<feature type="signal peptide" evidence="2">
    <location>
        <begin position="1"/>
        <end position="25"/>
    </location>
</feature>
<dbReference type="OMA" id="NHGHYIG"/>
<dbReference type="InParanoid" id="B4JLL6"/>
<evidence type="ECO:0000313" key="4">
    <source>
        <dbReference type="Proteomes" id="UP000001070"/>
    </source>
</evidence>
<evidence type="ECO:0000313" key="3">
    <source>
        <dbReference type="EMBL" id="EDW00469.1"/>
    </source>
</evidence>
<dbReference type="Pfam" id="PF04113">
    <property type="entry name" value="Gpi16"/>
    <property type="match status" value="2"/>
</dbReference>
<proteinExistence type="predicted"/>
<keyword evidence="4" id="KW-1185">Reference proteome</keyword>
<accession>B4JLL6</accession>
<evidence type="ECO:0000256" key="2">
    <source>
        <dbReference type="SAM" id="SignalP"/>
    </source>
</evidence>
<dbReference type="GO" id="GO:0016255">
    <property type="term" value="P:attachment of GPI anchor to protein"/>
    <property type="evidence" value="ECO:0007669"/>
    <property type="project" value="InterPro"/>
</dbReference>